<accession>A0ABX9API7</accession>
<organism evidence="1 2">
    <name type="scientific">Symbiopectobacterium purcellii</name>
    <dbReference type="NCBI Taxonomy" id="2871826"/>
    <lineage>
        <taxon>Bacteria</taxon>
        <taxon>Pseudomonadati</taxon>
        <taxon>Pseudomonadota</taxon>
        <taxon>Gammaproteobacteria</taxon>
        <taxon>Enterobacterales</taxon>
        <taxon>Enterobacteriaceae</taxon>
    </lineage>
</organism>
<gene>
    <name evidence="1" type="ORF">K6K13_06855</name>
</gene>
<proteinExistence type="predicted"/>
<protein>
    <submittedName>
        <fullName evidence="1">Uncharacterized protein</fullName>
    </submittedName>
</protein>
<dbReference type="Proteomes" id="UP000825886">
    <property type="component" value="Chromosome"/>
</dbReference>
<evidence type="ECO:0000313" key="2">
    <source>
        <dbReference type="Proteomes" id="UP000825886"/>
    </source>
</evidence>
<sequence>MVMRYSFNSPPPQRSQKTIMISTIATSTLLLSFRARFADSLTSAVRLADKTKSPKHIAFAETLLRIKRAAPDTHLESLTRFKAYPYSYSRSHQQRIREDKYQQLGNALDRVKEIRKFLDGVSPTEKATPAPEVRLRREVNQHLTRFYGDSPGIYATKAAIYAISQHVDQKKQTVNLENFTRLTTDIHTMIDAEKPLGEITNQIIDFKIYHRLNSLP</sequence>
<dbReference type="EMBL" id="CP081864">
    <property type="protein sequence ID" value="QZN97087.1"/>
    <property type="molecule type" value="Genomic_DNA"/>
</dbReference>
<name>A0ABX9API7_9ENTR</name>
<dbReference type="RefSeq" id="WP_222160096.1">
    <property type="nucleotide sequence ID" value="NZ_CP081864.1"/>
</dbReference>
<evidence type="ECO:0000313" key="1">
    <source>
        <dbReference type="EMBL" id="QZN97087.1"/>
    </source>
</evidence>
<keyword evidence="2" id="KW-1185">Reference proteome</keyword>
<reference evidence="1 2" key="1">
    <citation type="submission" date="2021-08" db="EMBL/GenBank/DDBJ databases">
        <title>Culture and genomic analysis of Symbiopectobacterium purcellii sp. nov. gen. nov., isolated from the leafhopper Empoasca decipiens.</title>
        <authorList>
            <person name="Nadal-Jimenez P."/>
            <person name="Siozios S."/>
            <person name="Halliday N."/>
            <person name="Camara M."/>
            <person name="Hurst G.D.D."/>
        </authorList>
    </citation>
    <scope>NUCLEOTIDE SEQUENCE [LARGE SCALE GENOMIC DNA]</scope>
    <source>
        <strain evidence="1 2">SyEd1</strain>
    </source>
</reference>